<feature type="transmembrane region" description="Helical" evidence="1">
    <location>
        <begin position="12"/>
        <end position="33"/>
    </location>
</feature>
<protein>
    <submittedName>
        <fullName evidence="2">Uncharacterized protein</fullName>
    </submittedName>
</protein>
<feature type="transmembrane region" description="Helical" evidence="1">
    <location>
        <begin position="39"/>
        <end position="63"/>
    </location>
</feature>
<keyword evidence="1" id="KW-1133">Transmembrane helix</keyword>
<keyword evidence="1" id="KW-0812">Transmembrane</keyword>
<evidence type="ECO:0000256" key="1">
    <source>
        <dbReference type="SAM" id="Phobius"/>
    </source>
</evidence>
<comment type="caution">
    <text evidence="2">The sequence shown here is derived from an EMBL/GenBank/DDBJ whole genome shotgun (WGS) entry which is preliminary data.</text>
</comment>
<reference evidence="3" key="1">
    <citation type="submission" date="2018-12" db="EMBL/GenBank/DDBJ databases">
        <title>Tengunoibacter tsumagoiensis gen. nov., sp. nov., Dictyobacter kobayashii sp. nov., D. alpinus sp. nov., and D. joshuensis sp. nov. and description of Dictyobacteraceae fam. nov. within the order Ktedonobacterales isolated from Tengu-no-mugimeshi.</title>
        <authorList>
            <person name="Wang C.M."/>
            <person name="Zheng Y."/>
            <person name="Sakai Y."/>
            <person name="Toyoda A."/>
            <person name="Minakuchi Y."/>
            <person name="Abe K."/>
            <person name="Yokota A."/>
            <person name="Yabe S."/>
        </authorList>
    </citation>
    <scope>NUCLEOTIDE SEQUENCE [LARGE SCALE GENOMIC DNA]</scope>
    <source>
        <strain evidence="3">Uno11</strain>
    </source>
</reference>
<organism evidence="2 3">
    <name type="scientific">Dictyobacter kobayashii</name>
    <dbReference type="NCBI Taxonomy" id="2014872"/>
    <lineage>
        <taxon>Bacteria</taxon>
        <taxon>Bacillati</taxon>
        <taxon>Chloroflexota</taxon>
        <taxon>Ktedonobacteria</taxon>
        <taxon>Ktedonobacterales</taxon>
        <taxon>Dictyobacteraceae</taxon>
        <taxon>Dictyobacter</taxon>
    </lineage>
</organism>
<name>A0A402AR69_9CHLR</name>
<dbReference type="AlphaFoldDB" id="A0A402AR69"/>
<evidence type="ECO:0000313" key="3">
    <source>
        <dbReference type="Proteomes" id="UP000287188"/>
    </source>
</evidence>
<sequence length="128" mass="14558">MKTAAHKTYLKEFSAAMIAYVIVLLVAITVINASPASAWWRYPLALTPVIPAIFGMIAYIRFIRRMDELQRRIQFEALAIAFASAGILTFSYGFLELVGLPHINWIFVFPFMIMLWGISSGFTSRRYS</sequence>
<dbReference type="RefSeq" id="WP_126553339.1">
    <property type="nucleotide sequence ID" value="NZ_BIFS01000001.1"/>
</dbReference>
<gene>
    <name evidence="2" type="ORF">KDK_53870</name>
</gene>
<keyword evidence="1" id="KW-0472">Membrane</keyword>
<evidence type="ECO:0000313" key="2">
    <source>
        <dbReference type="EMBL" id="GCE21587.1"/>
    </source>
</evidence>
<keyword evidence="3" id="KW-1185">Reference proteome</keyword>
<dbReference type="EMBL" id="BIFS01000001">
    <property type="protein sequence ID" value="GCE21587.1"/>
    <property type="molecule type" value="Genomic_DNA"/>
</dbReference>
<feature type="transmembrane region" description="Helical" evidence="1">
    <location>
        <begin position="75"/>
        <end position="95"/>
    </location>
</feature>
<dbReference type="Proteomes" id="UP000287188">
    <property type="component" value="Unassembled WGS sequence"/>
</dbReference>
<feature type="transmembrane region" description="Helical" evidence="1">
    <location>
        <begin position="101"/>
        <end position="122"/>
    </location>
</feature>
<proteinExistence type="predicted"/>
<accession>A0A402AR69</accession>
<dbReference type="OrthoDB" id="161915at2"/>